<gene>
    <name evidence="3" type="ORF">MAR_016173</name>
</gene>
<dbReference type="InterPro" id="IPR016186">
    <property type="entry name" value="C-type_lectin-like/link_sf"/>
</dbReference>
<dbReference type="InterPro" id="IPR001304">
    <property type="entry name" value="C-type_lectin-like"/>
</dbReference>
<feature type="chain" id="PRO_5045661973" description="C-type lectin domain-containing protein" evidence="1">
    <location>
        <begin position="21"/>
        <end position="282"/>
    </location>
</feature>
<dbReference type="Proteomes" id="UP001164746">
    <property type="component" value="Chromosome 12"/>
</dbReference>
<feature type="signal peptide" evidence="1">
    <location>
        <begin position="1"/>
        <end position="20"/>
    </location>
</feature>
<sequence length="282" mass="30953">MVVFSLLVYVCLFVIASVVSLNPYHIGITRDEHPGKAIELIYYSTKLSWNDARRTCIDAGGDLAQMTSLHDVISFTEAFYQQFGLSSNFGPSYWVGLYQLSEESFTWAATCQTATTNSLENYDTDIWQPGNHCFRHRPGNAHRGETAPCSIQFPFLCQKYLDAIFSSLMDACYVLDGTPGGNAYMTLISKQCLKVSLNESTVQYSSPDFSDIPNTSCIEATTVVPTQSSTLSITPTSAFPTCACEMTSQQSQHGYSTGQVMTSTSSCTLTSYVISMLPISSV</sequence>
<evidence type="ECO:0000259" key="2">
    <source>
        <dbReference type="PROSITE" id="PS50041"/>
    </source>
</evidence>
<dbReference type="SUPFAM" id="SSF56436">
    <property type="entry name" value="C-type lectin-like"/>
    <property type="match status" value="1"/>
</dbReference>
<evidence type="ECO:0000256" key="1">
    <source>
        <dbReference type="SAM" id="SignalP"/>
    </source>
</evidence>
<evidence type="ECO:0000313" key="3">
    <source>
        <dbReference type="EMBL" id="WAR22199.1"/>
    </source>
</evidence>
<feature type="domain" description="C-type lectin" evidence="2">
    <location>
        <begin position="42"/>
        <end position="158"/>
    </location>
</feature>
<dbReference type="InterPro" id="IPR016187">
    <property type="entry name" value="CTDL_fold"/>
</dbReference>
<dbReference type="EMBL" id="CP111023">
    <property type="protein sequence ID" value="WAR22199.1"/>
    <property type="molecule type" value="Genomic_DNA"/>
</dbReference>
<protein>
    <recommendedName>
        <fullName evidence="2">C-type lectin domain-containing protein</fullName>
    </recommendedName>
</protein>
<accession>A0ABY7FLH5</accession>
<dbReference type="Gene3D" id="3.10.100.10">
    <property type="entry name" value="Mannose-Binding Protein A, subunit A"/>
    <property type="match status" value="1"/>
</dbReference>
<proteinExistence type="predicted"/>
<reference evidence="3" key="1">
    <citation type="submission" date="2022-11" db="EMBL/GenBank/DDBJ databases">
        <title>Centuries of genome instability and evolution in soft-shell clam transmissible cancer (bioRxiv).</title>
        <authorList>
            <person name="Hart S.F.M."/>
            <person name="Yonemitsu M.A."/>
            <person name="Giersch R.M."/>
            <person name="Beal B.F."/>
            <person name="Arriagada G."/>
            <person name="Davis B.W."/>
            <person name="Ostrander E.A."/>
            <person name="Goff S.P."/>
            <person name="Metzger M.J."/>
        </authorList>
    </citation>
    <scope>NUCLEOTIDE SEQUENCE</scope>
    <source>
        <strain evidence="3">MELC-2E11</strain>
        <tissue evidence="3">Siphon/mantle</tissue>
    </source>
</reference>
<dbReference type="CDD" id="cd00037">
    <property type="entry name" value="CLECT"/>
    <property type="match status" value="1"/>
</dbReference>
<dbReference type="PROSITE" id="PS50041">
    <property type="entry name" value="C_TYPE_LECTIN_2"/>
    <property type="match status" value="1"/>
</dbReference>
<keyword evidence="1" id="KW-0732">Signal</keyword>
<dbReference type="Pfam" id="PF00059">
    <property type="entry name" value="Lectin_C"/>
    <property type="match status" value="1"/>
</dbReference>
<evidence type="ECO:0000313" key="4">
    <source>
        <dbReference type="Proteomes" id="UP001164746"/>
    </source>
</evidence>
<feature type="non-terminal residue" evidence="3">
    <location>
        <position position="282"/>
    </location>
</feature>
<organism evidence="3 4">
    <name type="scientific">Mya arenaria</name>
    <name type="common">Soft-shell clam</name>
    <dbReference type="NCBI Taxonomy" id="6604"/>
    <lineage>
        <taxon>Eukaryota</taxon>
        <taxon>Metazoa</taxon>
        <taxon>Spiralia</taxon>
        <taxon>Lophotrochozoa</taxon>
        <taxon>Mollusca</taxon>
        <taxon>Bivalvia</taxon>
        <taxon>Autobranchia</taxon>
        <taxon>Heteroconchia</taxon>
        <taxon>Euheterodonta</taxon>
        <taxon>Imparidentia</taxon>
        <taxon>Neoheterodontei</taxon>
        <taxon>Myida</taxon>
        <taxon>Myoidea</taxon>
        <taxon>Myidae</taxon>
        <taxon>Mya</taxon>
    </lineage>
</organism>
<keyword evidence="4" id="KW-1185">Reference proteome</keyword>
<name>A0ABY7FLH5_MYAAR</name>